<dbReference type="EMBL" id="ML178818">
    <property type="protein sequence ID" value="TFL04853.1"/>
    <property type="molecule type" value="Genomic_DNA"/>
</dbReference>
<dbReference type="FunFam" id="3.30.420.10:FF:000007">
    <property type="entry name" value="Interferon-stimulated exonuclease gene 20"/>
    <property type="match status" value="1"/>
</dbReference>
<feature type="compositionally biased region" description="Basic and acidic residues" evidence="10">
    <location>
        <begin position="289"/>
        <end position="300"/>
    </location>
</feature>
<evidence type="ECO:0000313" key="12">
    <source>
        <dbReference type="EMBL" id="TFL04853.1"/>
    </source>
</evidence>
<evidence type="ECO:0000256" key="4">
    <source>
        <dbReference type="ARBA" id="ARBA00022552"/>
    </source>
</evidence>
<dbReference type="GO" id="GO:0003676">
    <property type="term" value="F:nucleic acid binding"/>
    <property type="evidence" value="ECO:0007669"/>
    <property type="project" value="InterPro"/>
</dbReference>
<sequence length="300" mass="33254">DSIPALRAMIFGKVQHTDAQKQPGKYVALDCEMVGVGIDGEESSLARVSIVNFHGVVLLDEFVSQKERVVDYRTQWSGIRPADMVHAHPFEEVQKRVADLLQDRILIGHAVYNDLKALLLAHPRSYTRDTQHLAYKHKVVKGKRPALRNLVKQELGVAIQEGEHSSVTDARATIAIFRIHRKEWEKDQKAPLMRATAVADPQSEEDEEPVALDHGKGSKKRSATDDLSEDDSDIEPEPPAKSTRSKKVASRPPRAGSGKTGISTGLTVVVKRRGVKSKEGRAAVQSKTKSADPDWWKRLG</sequence>
<keyword evidence="4" id="KW-0698">rRNA processing</keyword>
<dbReference type="CDD" id="cd06144">
    <property type="entry name" value="REX4_like"/>
    <property type="match status" value="1"/>
</dbReference>
<dbReference type="Proteomes" id="UP000305067">
    <property type="component" value="Unassembled WGS sequence"/>
</dbReference>
<comment type="similarity">
    <text evidence="2">Belongs to the REXO4 family.</text>
</comment>
<feature type="region of interest" description="Disordered" evidence="10">
    <location>
        <begin position="190"/>
        <end position="300"/>
    </location>
</feature>
<dbReference type="Gene3D" id="3.30.420.10">
    <property type="entry name" value="Ribonuclease H-like superfamily/Ribonuclease H"/>
    <property type="match status" value="1"/>
</dbReference>
<proteinExistence type="inferred from homology"/>
<dbReference type="GO" id="GO:0005634">
    <property type="term" value="C:nucleus"/>
    <property type="evidence" value="ECO:0007669"/>
    <property type="project" value="UniProtKB-SubCell"/>
</dbReference>
<accession>A0A5C3QSB5</accession>
<dbReference type="SUPFAM" id="SSF53098">
    <property type="entry name" value="Ribonuclease H-like"/>
    <property type="match status" value="1"/>
</dbReference>
<feature type="compositionally biased region" description="Acidic residues" evidence="10">
    <location>
        <begin position="226"/>
        <end position="236"/>
    </location>
</feature>
<evidence type="ECO:0000256" key="5">
    <source>
        <dbReference type="ARBA" id="ARBA00022722"/>
    </source>
</evidence>
<evidence type="ECO:0000256" key="3">
    <source>
        <dbReference type="ARBA" id="ARBA00016937"/>
    </source>
</evidence>
<dbReference type="InterPro" id="IPR047021">
    <property type="entry name" value="REXO1/3/4-like"/>
</dbReference>
<dbReference type="PANTHER" id="PTHR12801">
    <property type="entry name" value="RNA EXONUCLEASE REXO1 / RECO3 FAMILY MEMBER-RELATED"/>
    <property type="match status" value="1"/>
</dbReference>
<keyword evidence="13" id="KW-1185">Reference proteome</keyword>
<organism evidence="12 13">
    <name type="scientific">Pterulicium gracile</name>
    <dbReference type="NCBI Taxonomy" id="1884261"/>
    <lineage>
        <taxon>Eukaryota</taxon>
        <taxon>Fungi</taxon>
        <taxon>Dikarya</taxon>
        <taxon>Basidiomycota</taxon>
        <taxon>Agaricomycotina</taxon>
        <taxon>Agaricomycetes</taxon>
        <taxon>Agaricomycetidae</taxon>
        <taxon>Agaricales</taxon>
        <taxon>Pleurotineae</taxon>
        <taxon>Pterulaceae</taxon>
        <taxon>Pterulicium</taxon>
    </lineage>
</organism>
<protein>
    <recommendedName>
        <fullName evidence="3">RNA exonuclease 4</fullName>
    </recommendedName>
</protein>
<evidence type="ECO:0000256" key="10">
    <source>
        <dbReference type="SAM" id="MobiDB-lite"/>
    </source>
</evidence>
<comment type="subcellular location">
    <subcellularLocation>
        <location evidence="1">Nucleus</location>
    </subcellularLocation>
</comment>
<name>A0A5C3QSB5_9AGAR</name>
<dbReference type="Pfam" id="PF00929">
    <property type="entry name" value="RNase_T"/>
    <property type="match status" value="1"/>
</dbReference>
<dbReference type="InterPro" id="IPR012337">
    <property type="entry name" value="RNaseH-like_sf"/>
</dbReference>
<dbReference type="InterPro" id="IPR013520">
    <property type="entry name" value="Ribonucl_H"/>
</dbReference>
<evidence type="ECO:0000256" key="7">
    <source>
        <dbReference type="ARBA" id="ARBA00022839"/>
    </source>
</evidence>
<feature type="domain" description="Exonuclease" evidence="11">
    <location>
        <begin position="25"/>
        <end position="186"/>
    </location>
</feature>
<reference evidence="12 13" key="1">
    <citation type="journal article" date="2019" name="Nat. Ecol. Evol.">
        <title>Megaphylogeny resolves global patterns of mushroom evolution.</title>
        <authorList>
            <person name="Varga T."/>
            <person name="Krizsan K."/>
            <person name="Foldi C."/>
            <person name="Dima B."/>
            <person name="Sanchez-Garcia M."/>
            <person name="Sanchez-Ramirez S."/>
            <person name="Szollosi G.J."/>
            <person name="Szarkandi J.G."/>
            <person name="Papp V."/>
            <person name="Albert L."/>
            <person name="Andreopoulos W."/>
            <person name="Angelini C."/>
            <person name="Antonin V."/>
            <person name="Barry K.W."/>
            <person name="Bougher N.L."/>
            <person name="Buchanan P."/>
            <person name="Buyck B."/>
            <person name="Bense V."/>
            <person name="Catcheside P."/>
            <person name="Chovatia M."/>
            <person name="Cooper J."/>
            <person name="Damon W."/>
            <person name="Desjardin D."/>
            <person name="Finy P."/>
            <person name="Geml J."/>
            <person name="Haridas S."/>
            <person name="Hughes K."/>
            <person name="Justo A."/>
            <person name="Karasinski D."/>
            <person name="Kautmanova I."/>
            <person name="Kiss B."/>
            <person name="Kocsube S."/>
            <person name="Kotiranta H."/>
            <person name="LaButti K.M."/>
            <person name="Lechner B.E."/>
            <person name="Liimatainen K."/>
            <person name="Lipzen A."/>
            <person name="Lukacs Z."/>
            <person name="Mihaltcheva S."/>
            <person name="Morgado L.N."/>
            <person name="Niskanen T."/>
            <person name="Noordeloos M.E."/>
            <person name="Ohm R.A."/>
            <person name="Ortiz-Santana B."/>
            <person name="Ovrebo C."/>
            <person name="Racz N."/>
            <person name="Riley R."/>
            <person name="Savchenko A."/>
            <person name="Shiryaev A."/>
            <person name="Soop K."/>
            <person name="Spirin V."/>
            <person name="Szebenyi C."/>
            <person name="Tomsovsky M."/>
            <person name="Tulloss R.E."/>
            <person name="Uehling J."/>
            <person name="Grigoriev I.V."/>
            <person name="Vagvolgyi C."/>
            <person name="Papp T."/>
            <person name="Martin F.M."/>
            <person name="Miettinen O."/>
            <person name="Hibbett D.S."/>
            <person name="Nagy L.G."/>
        </authorList>
    </citation>
    <scope>NUCLEOTIDE SEQUENCE [LARGE SCALE GENOMIC DNA]</scope>
    <source>
        <strain evidence="12 13">CBS 309.79</strain>
    </source>
</reference>
<keyword evidence="7" id="KW-0269">Exonuclease</keyword>
<evidence type="ECO:0000256" key="2">
    <source>
        <dbReference type="ARBA" id="ARBA00010489"/>
    </source>
</evidence>
<dbReference type="GO" id="GO:0008408">
    <property type="term" value="F:3'-5' exonuclease activity"/>
    <property type="evidence" value="ECO:0007669"/>
    <property type="project" value="InterPro"/>
</dbReference>
<dbReference type="InterPro" id="IPR036397">
    <property type="entry name" value="RNaseH_sf"/>
</dbReference>
<keyword evidence="5" id="KW-0540">Nuclease</keyword>
<dbReference type="STRING" id="1884261.A0A5C3QSB5"/>
<dbReference type="PANTHER" id="PTHR12801:SF45">
    <property type="entry name" value="RNA EXONUCLEASE 4"/>
    <property type="match status" value="1"/>
</dbReference>
<comment type="function">
    <text evidence="9">Exoribonuclease involved in ribosome biosynthesis. Involved in the processing of ITS1, the internal transcribed spacer localized between the 18S and 5.8S rRNAs.</text>
</comment>
<feature type="non-terminal residue" evidence="12">
    <location>
        <position position="1"/>
    </location>
</feature>
<dbReference type="InterPro" id="IPR037431">
    <property type="entry name" value="REX4_DEDDh_dom"/>
</dbReference>
<dbReference type="GO" id="GO:0006364">
    <property type="term" value="P:rRNA processing"/>
    <property type="evidence" value="ECO:0007669"/>
    <property type="project" value="UniProtKB-KW"/>
</dbReference>
<evidence type="ECO:0000256" key="1">
    <source>
        <dbReference type="ARBA" id="ARBA00004123"/>
    </source>
</evidence>
<dbReference type="GO" id="GO:0000027">
    <property type="term" value="P:ribosomal large subunit assembly"/>
    <property type="evidence" value="ECO:0007669"/>
    <property type="project" value="TreeGrafter"/>
</dbReference>
<keyword evidence="6" id="KW-0378">Hydrolase</keyword>
<evidence type="ECO:0000256" key="6">
    <source>
        <dbReference type="ARBA" id="ARBA00022801"/>
    </source>
</evidence>
<dbReference type="SMART" id="SM00479">
    <property type="entry name" value="EXOIII"/>
    <property type="match status" value="1"/>
</dbReference>
<keyword evidence="8" id="KW-0539">Nucleus</keyword>
<evidence type="ECO:0000313" key="13">
    <source>
        <dbReference type="Proteomes" id="UP000305067"/>
    </source>
</evidence>
<dbReference type="OrthoDB" id="8191639at2759"/>
<evidence type="ECO:0000256" key="8">
    <source>
        <dbReference type="ARBA" id="ARBA00023242"/>
    </source>
</evidence>
<evidence type="ECO:0000256" key="9">
    <source>
        <dbReference type="ARBA" id="ARBA00025599"/>
    </source>
</evidence>
<evidence type="ECO:0000259" key="11">
    <source>
        <dbReference type="SMART" id="SM00479"/>
    </source>
</evidence>
<gene>
    <name evidence="12" type="ORF">BDV98DRAFT_501606</name>
</gene>
<dbReference type="AlphaFoldDB" id="A0A5C3QSB5"/>